<dbReference type="Proteomes" id="UP000245910">
    <property type="component" value="Chromosome I"/>
</dbReference>
<dbReference type="AlphaFoldDB" id="A0A2L2TVA1"/>
<evidence type="ECO:0000313" key="2">
    <source>
        <dbReference type="Proteomes" id="UP000245910"/>
    </source>
</evidence>
<accession>A0A2L2TVA1</accession>
<evidence type="ECO:0000313" key="1">
    <source>
        <dbReference type="EMBL" id="CEI65460.1"/>
    </source>
</evidence>
<dbReference type="EMBL" id="LN649229">
    <property type="protein sequence ID" value="CEI65460.1"/>
    <property type="molecule type" value="Genomic_DNA"/>
</dbReference>
<name>A0A2L2TVA1_9HYPO</name>
<sequence length="323" mass="38051">MGQLQSLVCRILFKFRSSPSTHPPHEKQKPDCFLLSLPIEMLGLINEHLPYSGRAETRPYIRDVRESDMPNRPICRPVFGGPPWFSEVVFSFQHGALMVEHKHVQLATKYSQLEMNTCQQARYLKLLLKPYTTVFKPDYTPGPLYEATELCCFLWYPKIVSVRQRRAMWERPMEDQTHSNHEPKQLMGWHPECSDPFYECLQNAYYMHGIWFDGMCPWCLTEFSVCIEKSGDLVINTRRDLGDADTPLDDWWDHADYFTHARNDTGRNPWVIRARYGVVNGRWKYRKTKFVSHFGHYAPDIETQGFTCTFSHRRGMRLLIMVE</sequence>
<dbReference type="STRING" id="56646.A0A2L2TVA1"/>
<organism evidence="1 2">
    <name type="scientific">Fusarium venenatum</name>
    <dbReference type="NCBI Taxonomy" id="56646"/>
    <lineage>
        <taxon>Eukaryota</taxon>
        <taxon>Fungi</taxon>
        <taxon>Dikarya</taxon>
        <taxon>Ascomycota</taxon>
        <taxon>Pezizomycotina</taxon>
        <taxon>Sordariomycetes</taxon>
        <taxon>Hypocreomycetidae</taxon>
        <taxon>Hypocreales</taxon>
        <taxon>Nectriaceae</taxon>
        <taxon>Fusarium</taxon>
    </lineage>
</organism>
<proteinExistence type="predicted"/>
<protein>
    <submittedName>
        <fullName evidence="1">Uncharacterized protein</fullName>
    </submittedName>
</protein>
<keyword evidence="2" id="KW-1185">Reference proteome</keyword>
<reference evidence="2" key="1">
    <citation type="submission" date="2014-10" db="EMBL/GenBank/DDBJ databases">
        <authorList>
            <person name="King R."/>
        </authorList>
    </citation>
    <scope>NUCLEOTIDE SEQUENCE [LARGE SCALE GENOMIC DNA]</scope>
    <source>
        <strain evidence="2">A3/5</strain>
    </source>
</reference>